<evidence type="ECO:0000313" key="2">
    <source>
        <dbReference type="EMBL" id="KJJ38190.1"/>
    </source>
</evidence>
<reference evidence="2 3" key="1">
    <citation type="submission" date="2014-10" db="EMBL/GenBank/DDBJ databases">
        <title>Genome sequencing of Vitellibacter vladivostokensis KMM 3516.</title>
        <authorList>
            <person name="Thevarajoo S."/>
            <person name="Selvaratnam C."/>
            <person name="Goh K.M."/>
            <person name="Chong C.S."/>
        </authorList>
    </citation>
    <scope>NUCLEOTIDE SEQUENCE [LARGE SCALE GENOMIC DNA]</scope>
    <source>
        <strain evidence="2 3">KMM 3516</strain>
    </source>
</reference>
<dbReference type="RefSeq" id="WP_045080569.1">
    <property type="nucleotide sequence ID" value="NZ_JSVU01000005.1"/>
</dbReference>
<dbReference type="CDD" id="cd03801">
    <property type="entry name" value="GT4_PimA-like"/>
    <property type="match status" value="1"/>
</dbReference>
<feature type="domain" description="Glycosyl transferase family 1" evidence="1">
    <location>
        <begin position="209"/>
        <end position="336"/>
    </location>
</feature>
<organism evidence="2 3">
    <name type="scientific">Aequorivita vladivostokensis</name>
    <dbReference type="NCBI Taxonomy" id="171194"/>
    <lineage>
        <taxon>Bacteria</taxon>
        <taxon>Pseudomonadati</taxon>
        <taxon>Bacteroidota</taxon>
        <taxon>Flavobacteriia</taxon>
        <taxon>Flavobacteriales</taxon>
        <taxon>Flavobacteriaceae</taxon>
        <taxon>Aequorivita</taxon>
    </lineage>
</organism>
<keyword evidence="3" id="KW-1185">Reference proteome</keyword>
<sequence>MSENLQPYFKLLVISDTGIFREKEDFYGFGPVVKELEELEFFKKIIWIGFNRPDQKGNRAYMKIVDKRIEIKTLKNTGGKGIRNKLDILIQYPQYFWILYKEILKAEFIHSRAPSNPAIIAMFLSLFFPKKKFWFKYAGDWKGASSLSYKLQRKWLQNLNNNAIVTVNGIWPDQPNNIKAFENPCIDEKDRRDGKMVVCQKKLSSTINYCFVGGLNSNKGCLLLIKALLAMDLHQNLAKLHIVGEGNLRQELENLADKLKISVFFHGAISKEELVKIYEICHFIILPSQSEGFPKVIGEAMNFGCIPILSNISCIDQYIEHGRNGFLLDSIDVAGITKSLYASFKVTAEKFDAMININYQLAVKFTYQNYRDRIFSEIFR</sequence>
<proteinExistence type="predicted"/>
<dbReference type="Gene3D" id="3.40.50.2000">
    <property type="entry name" value="Glycogen Phosphorylase B"/>
    <property type="match status" value="2"/>
</dbReference>
<dbReference type="SUPFAM" id="SSF53756">
    <property type="entry name" value="UDP-Glycosyltransferase/glycogen phosphorylase"/>
    <property type="match status" value="1"/>
</dbReference>
<dbReference type="PANTHER" id="PTHR12526">
    <property type="entry name" value="GLYCOSYLTRANSFERASE"/>
    <property type="match status" value="1"/>
</dbReference>
<dbReference type="Proteomes" id="UP000033497">
    <property type="component" value="Unassembled WGS sequence"/>
</dbReference>
<gene>
    <name evidence="2" type="ORF">MB09_08940</name>
</gene>
<dbReference type="EMBL" id="JSVU01000005">
    <property type="protein sequence ID" value="KJJ38190.1"/>
    <property type="molecule type" value="Genomic_DNA"/>
</dbReference>
<accession>A0ABR5DHD2</accession>
<name>A0ABR5DHD2_9FLAO</name>
<evidence type="ECO:0000259" key="1">
    <source>
        <dbReference type="Pfam" id="PF00534"/>
    </source>
</evidence>
<dbReference type="InterPro" id="IPR001296">
    <property type="entry name" value="Glyco_trans_1"/>
</dbReference>
<evidence type="ECO:0000313" key="3">
    <source>
        <dbReference type="Proteomes" id="UP000033497"/>
    </source>
</evidence>
<comment type="caution">
    <text evidence="2">The sequence shown here is derived from an EMBL/GenBank/DDBJ whole genome shotgun (WGS) entry which is preliminary data.</text>
</comment>
<dbReference type="Pfam" id="PF00534">
    <property type="entry name" value="Glycos_transf_1"/>
    <property type="match status" value="1"/>
</dbReference>
<protein>
    <recommendedName>
        <fullName evidence="1">Glycosyl transferase family 1 domain-containing protein</fullName>
    </recommendedName>
</protein>